<dbReference type="GO" id="GO:0003723">
    <property type="term" value="F:RNA binding"/>
    <property type="evidence" value="ECO:0007669"/>
    <property type="project" value="UniProtKB-KW"/>
</dbReference>
<organism evidence="3">
    <name type="scientific">Cellulosimicrobium sp. ES-005</name>
    <dbReference type="NCBI Taxonomy" id="3163031"/>
    <lineage>
        <taxon>Bacteria</taxon>
        <taxon>Bacillati</taxon>
        <taxon>Actinomycetota</taxon>
        <taxon>Actinomycetes</taxon>
        <taxon>Micrococcales</taxon>
        <taxon>Promicromonosporaceae</taxon>
        <taxon>Cellulosimicrobium</taxon>
    </lineage>
</organism>
<protein>
    <submittedName>
        <fullName evidence="3">RNA-binding S4 domain-containing protein</fullName>
    </submittedName>
</protein>
<feature type="domain" description="RNA-binding S4" evidence="2">
    <location>
        <begin position="17"/>
        <end position="77"/>
    </location>
</feature>
<dbReference type="PROSITE" id="PS50889">
    <property type="entry name" value="S4"/>
    <property type="match status" value="1"/>
</dbReference>
<dbReference type="CDD" id="cd00165">
    <property type="entry name" value="S4"/>
    <property type="match status" value="1"/>
</dbReference>
<sequence length="78" mass="8366">MSSPDDARPVEISDDVIRLGQFLKLAGLAESGAEARELVTEGEVRVNGEVDTRRGRQLHRGDVVSVDHPQGTESAIVA</sequence>
<dbReference type="EMBL" id="CP159290">
    <property type="protein sequence ID" value="XCH32056.1"/>
    <property type="molecule type" value="Genomic_DNA"/>
</dbReference>
<dbReference type="RefSeq" id="WP_253051382.1">
    <property type="nucleotide sequence ID" value="NZ_CP159290.1"/>
</dbReference>
<gene>
    <name evidence="3" type="ORF">ABRQ22_10455</name>
</gene>
<proteinExistence type="predicted"/>
<keyword evidence="1" id="KW-0694">RNA-binding</keyword>
<reference evidence="3" key="1">
    <citation type="submission" date="2024-06" db="EMBL/GenBank/DDBJ databases">
        <title>Complete genome sequence of the cellulolytic actinobacterium, Cellulosimicrobium ES-005.</title>
        <authorList>
            <person name="Matthews C.T."/>
            <person name="Underwood K.D."/>
            <person name="Ghanchi K.M."/>
            <person name="Fields S.D."/>
            <person name="Gardner S.G."/>
        </authorList>
    </citation>
    <scope>NUCLEOTIDE SEQUENCE</scope>
    <source>
        <strain evidence="3">ES-005</strain>
    </source>
</reference>
<evidence type="ECO:0000313" key="3">
    <source>
        <dbReference type="EMBL" id="XCH32056.1"/>
    </source>
</evidence>
<dbReference type="SUPFAM" id="SSF55174">
    <property type="entry name" value="Alpha-L RNA-binding motif"/>
    <property type="match status" value="1"/>
</dbReference>
<dbReference type="Gene3D" id="3.10.290.10">
    <property type="entry name" value="RNA-binding S4 domain"/>
    <property type="match status" value="1"/>
</dbReference>
<evidence type="ECO:0000259" key="2">
    <source>
        <dbReference type="SMART" id="SM00363"/>
    </source>
</evidence>
<dbReference type="SMART" id="SM00363">
    <property type="entry name" value="S4"/>
    <property type="match status" value="1"/>
</dbReference>
<dbReference type="AlphaFoldDB" id="A0AAU8G6G8"/>
<evidence type="ECO:0000256" key="1">
    <source>
        <dbReference type="PROSITE-ProRule" id="PRU00182"/>
    </source>
</evidence>
<accession>A0AAU8G6G8</accession>
<dbReference type="InterPro" id="IPR002942">
    <property type="entry name" value="S4_RNA-bd"/>
</dbReference>
<dbReference type="InterPro" id="IPR036986">
    <property type="entry name" value="S4_RNA-bd_sf"/>
</dbReference>
<dbReference type="Pfam" id="PF13275">
    <property type="entry name" value="S4_2"/>
    <property type="match status" value="1"/>
</dbReference>
<name>A0AAU8G6G8_9MICO</name>